<feature type="modified residue" description="4-aspartylphosphate" evidence="6">
    <location>
        <position position="53"/>
    </location>
</feature>
<name>A0ABN8K7K4_9HYPH</name>
<dbReference type="PROSITE" id="PS51755">
    <property type="entry name" value="OMPR_PHOB"/>
    <property type="match status" value="1"/>
</dbReference>
<evidence type="ECO:0000259" key="9">
    <source>
        <dbReference type="PROSITE" id="PS51755"/>
    </source>
</evidence>
<feature type="DNA-binding region" description="OmpR/PhoB-type" evidence="7">
    <location>
        <begin position="134"/>
        <end position="232"/>
    </location>
</feature>
<keyword evidence="1 6" id="KW-0597">Phosphoprotein</keyword>
<dbReference type="Pfam" id="PF00486">
    <property type="entry name" value="Trans_reg_C"/>
    <property type="match status" value="1"/>
</dbReference>
<gene>
    <name evidence="10" type="ORF">MES5069_520027</name>
</gene>
<sequence length="237" mass="26421">MRPCILVCSYDASYYLLISYILEIEGFACLPACDCANALELLPQRRVTAVLLDCNDNSSCKPDAIDRICQATKQHFIPVIAVLPSGNEALYFELLKAGVDHIFISPHHPSQIVHALRGLAGMGEQLAGPEDLGQTGFSWGKLELFPQQHRVRYDGKDIVLGPIQFKLLATMMHDPDRIFSREEFIRAAWAPKVHVEPRTVDVHMGRLREALRNAAGRDVIRTVRSAGYGLDSPIEKT</sequence>
<accession>A0ABN8K7K4</accession>
<protein>
    <submittedName>
        <fullName evidence="10">Two-component system, OmpR family, phosphate regulon response regulator PhoB</fullName>
    </submittedName>
</protein>
<dbReference type="InterPro" id="IPR011006">
    <property type="entry name" value="CheY-like_superfamily"/>
</dbReference>
<dbReference type="InterPro" id="IPR039420">
    <property type="entry name" value="WalR-like"/>
</dbReference>
<evidence type="ECO:0000313" key="10">
    <source>
        <dbReference type="EMBL" id="CAH2406252.1"/>
    </source>
</evidence>
<dbReference type="PANTHER" id="PTHR48111:SF1">
    <property type="entry name" value="TWO-COMPONENT RESPONSE REGULATOR ORR33"/>
    <property type="match status" value="1"/>
</dbReference>
<dbReference type="SMART" id="SM00862">
    <property type="entry name" value="Trans_reg_C"/>
    <property type="match status" value="1"/>
</dbReference>
<evidence type="ECO:0000256" key="4">
    <source>
        <dbReference type="ARBA" id="ARBA00023125"/>
    </source>
</evidence>
<evidence type="ECO:0000256" key="5">
    <source>
        <dbReference type="ARBA" id="ARBA00023163"/>
    </source>
</evidence>
<dbReference type="PROSITE" id="PS50110">
    <property type="entry name" value="RESPONSE_REGULATORY"/>
    <property type="match status" value="1"/>
</dbReference>
<comment type="caution">
    <text evidence="10">The sequence shown here is derived from an EMBL/GenBank/DDBJ whole genome shotgun (WGS) entry which is preliminary data.</text>
</comment>
<feature type="domain" description="Response regulatory" evidence="8">
    <location>
        <begin position="4"/>
        <end position="120"/>
    </location>
</feature>
<dbReference type="CDD" id="cd00383">
    <property type="entry name" value="trans_reg_C"/>
    <property type="match status" value="1"/>
</dbReference>
<dbReference type="Proteomes" id="UP001153050">
    <property type="component" value="Unassembled WGS sequence"/>
</dbReference>
<organism evidence="10 11">
    <name type="scientific">Mesorhizobium escarrei</name>
    <dbReference type="NCBI Taxonomy" id="666018"/>
    <lineage>
        <taxon>Bacteria</taxon>
        <taxon>Pseudomonadati</taxon>
        <taxon>Pseudomonadota</taxon>
        <taxon>Alphaproteobacteria</taxon>
        <taxon>Hyphomicrobiales</taxon>
        <taxon>Phyllobacteriaceae</taxon>
        <taxon>Mesorhizobium</taxon>
    </lineage>
</organism>
<evidence type="ECO:0000256" key="6">
    <source>
        <dbReference type="PROSITE-ProRule" id="PRU00169"/>
    </source>
</evidence>
<dbReference type="InterPro" id="IPR036388">
    <property type="entry name" value="WH-like_DNA-bd_sf"/>
</dbReference>
<keyword evidence="3" id="KW-0805">Transcription regulation</keyword>
<evidence type="ECO:0000256" key="1">
    <source>
        <dbReference type="ARBA" id="ARBA00022553"/>
    </source>
</evidence>
<dbReference type="Gene3D" id="1.10.10.10">
    <property type="entry name" value="Winged helix-like DNA-binding domain superfamily/Winged helix DNA-binding domain"/>
    <property type="match status" value="1"/>
</dbReference>
<dbReference type="PANTHER" id="PTHR48111">
    <property type="entry name" value="REGULATOR OF RPOS"/>
    <property type="match status" value="1"/>
</dbReference>
<evidence type="ECO:0000313" key="11">
    <source>
        <dbReference type="Proteomes" id="UP001153050"/>
    </source>
</evidence>
<keyword evidence="11" id="KW-1185">Reference proteome</keyword>
<evidence type="ECO:0000256" key="3">
    <source>
        <dbReference type="ARBA" id="ARBA00023015"/>
    </source>
</evidence>
<dbReference type="InterPro" id="IPR001789">
    <property type="entry name" value="Sig_transdc_resp-reg_receiver"/>
</dbReference>
<dbReference type="InterPro" id="IPR001867">
    <property type="entry name" value="OmpR/PhoB-type_DNA-bd"/>
</dbReference>
<keyword evidence="5" id="KW-0804">Transcription</keyword>
<dbReference type="SUPFAM" id="SSF52172">
    <property type="entry name" value="CheY-like"/>
    <property type="match status" value="1"/>
</dbReference>
<dbReference type="SUPFAM" id="SSF46894">
    <property type="entry name" value="C-terminal effector domain of the bipartite response regulators"/>
    <property type="match status" value="1"/>
</dbReference>
<dbReference type="Gene3D" id="3.40.50.2300">
    <property type="match status" value="1"/>
</dbReference>
<evidence type="ECO:0000259" key="8">
    <source>
        <dbReference type="PROSITE" id="PS50110"/>
    </source>
</evidence>
<keyword evidence="4 7" id="KW-0238">DNA-binding</keyword>
<proteinExistence type="predicted"/>
<evidence type="ECO:0000256" key="7">
    <source>
        <dbReference type="PROSITE-ProRule" id="PRU01091"/>
    </source>
</evidence>
<feature type="domain" description="OmpR/PhoB-type" evidence="9">
    <location>
        <begin position="134"/>
        <end position="232"/>
    </location>
</feature>
<evidence type="ECO:0000256" key="2">
    <source>
        <dbReference type="ARBA" id="ARBA00023012"/>
    </source>
</evidence>
<keyword evidence="2" id="KW-0902">Two-component regulatory system</keyword>
<reference evidence="10 11" key="1">
    <citation type="submission" date="2022-03" db="EMBL/GenBank/DDBJ databases">
        <authorList>
            <person name="Brunel B."/>
        </authorList>
    </citation>
    <scope>NUCLEOTIDE SEQUENCE [LARGE SCALE GENOMIC DNA]</scope>
    <source>
        <strain evidence="10">STM5069sample</strain>
    </source>
</reference>
<dbReference type="EMBL" id="CAKXZT010000149">
    <property type="protein sequence ID" value="CAH2406252.1"/>
    <property type="molecule type" value="Genomic_DNA"/>
</dbReference>
<dbReference type="InterPro" id="IPR016032">
    <property type="entry name" value="Sig_transdc_resp-reg_C-effctor"/>
</dbReference>